<proteinExistence type="predicted"/>
<gene>
    <name evidence="1" type="ORF">Cdeb_03044</name>
</gene>
<dbReference type="AlphaFoldDB" id="A0A420VJ20"/>
<sequence>MFSFQGSIETRLSNRNTTPEDCQKIFPPSYGQDSFIVSDTYHYNYILSRCQSLFHYFLPGQGACRPRPHVYYIIGSKCFQYNFFLIFCGLCTSRPQKNRPPSLSARAERRGTGLIGPRPAVTGDLCLEKKFASCPLFFGKKK</sequence>
<evidence type="ECO:0000313" key="2">
    <source>
        <dbReference type="Proteomes" id="UP000286235"/>
    </source>
</evidence>
<dbReference type="Proteomes" id="UP000286235">
    <property type="component" value="Unassembled WGS sequence"/>
</dbReference>
<dbReference type="EMBL" id="AZRV01000009">
    <property type="protein sequence ID" value="RKO63353.1"/>
    <property type="molecule type" value="Genomic_DNA"/>
</dbReference>
<reference evidence="1 2" key="1">
    <citation type="submission" date="2013-12" db="EMBL/GenBank/DDBJ databases">
        <title>Genome and proteome characterization of Caldibacillus debilis GB1 derived from a cellulolytic aero-tolerant co-culture.</title>
        <authorList>
            <person name="Wushke S.T."/>
            <person name="Zhang X."/>
            <person name="Fristensky B."/>
            <person name="Wilkins J.A."/>
            <person name="Levin D.B."/>
            <person name="Sparling R."/>
        </authorList>
    </citation>
    <scope>NUCLEOTIDE SEQUENCE [LARGE SCALE GENOMIC DNA]</scope>
    <source>
        <strain evidence="1 2">GB1</strain>
    </source>
</reference>
<accession>A0A420VJ20</accession>
<keyword evidence="2" id="KW-1185">Reference proteome</keyword>
<evidence type="ECO:0000313" key="1">
    <source>
        <dbReference type="EMBL" id="RKO63353.1"/>
    </source>
</evidence>
<name>A0A420VJ20_9BACI</name>
<comment type="caution">
    <text evidence="1">The sequence shown here is derived from an EMBL/GenBank/DDBJ whole genome shotgun (WGS) entry which is preliminary data.</text>
</comment>
<protein>
    <submittedName>
        <fullName evidence="1">Uncharacterized protein</fullName>
    </submittedName>
</protein>
<organism evidence="1 2">
    <name type="scientific">Caldibacillus debilis GB1</name>
    <dbReference type="NCBI Taxonomy" id="1339248"/>
    <lineage>
        <taxon>Bacteria</taxon>
        <taxon>Bacillati</taxon>
        <taxon>Bacillota</taxon>
        <taxon>Bacilli</taxon>
        <taxon>Bacillales</taxon>
        <taxon>Bacillaceae</taxon>
        <taxon>Caldibacillus</taxon>
    </lineage>
</organism>